<reference evidence="1 2" key="1">
    <citation type="submission" date="2017-08" db="EMBL/GenBank/DDBJ databases">
        <authorList>
            <person name="de Groot N.N."/>
        </authorList>
    </citation>
    <scope>NUCLEOTIDE SEQUENCE [LARGE SCALE GENOMIC DNA]</scope>
    <source>
        <strain evidence="1 2">HM2</strain>
    </source>
</reference>
<accession>A0A380S5J3</accession>
<gene>
    <name evidence="1" type="ORF">SAMN05661053_1895</name>
</gene>
<dbReference type="NCBIfam" id="TIGR04255">
    <property type="entry name" value="sporadTIGR04255"/>
    <property type="match status" value="1"/>
</dbReference>
<organism evidence="1 2">
    <name type="scientific">Fibrobacter succinogenes</name>
    <name type="common">Bacteroides succinogenes</name>
    <dbReference type="NCBI Taxonomy" id="833"/>
    <lineage>
        <taxon>Bacteria</taxon>
        <taxon>Pseudomonadati</taxon>
        <taxon>Fibrobacterota</taxon>
        <taxon>Fibrobacteria</taxon>
        <taxon>Fibrobacterales</taxon>
        <taxon>Fibrobacteraceae</taxon>
        <taxon>Fibrobacter</taxon>
    </lineage>
</organism>
<sequence length="268" mass="31579">MKDQYTRENIRSTMLKLVVIRLDISGITNFDGVIEHLKKASFMNEAFKRMRYLTRPRNPSPSKEYFSQNGTLPLSKNIQSEKYHFFECSLEESSKAFLDITPESICLTVQCDGAYNGSRKYTDFMIEVVECFNDIDHFISLDRIGIRKIDSVDIDDLNKFSEFFDKDFIVKNDFVDSHNIRESTKTSIYFENEIYYNVVQYMAKKTNDSYHIVFDVDAHLDDADAVEHYVMNSSQLRELMYIEMQNKMFDFFKNIVTEEYLESCKIKG</sequence>
<dbReference type="Proteomes" id="UP000255423">
    <property type="component" value="Unassembled WGS sequence"/>
</dbReference>
<dbReference type="AlphaFoldDB" id="A0A380S5J3"/>
<dbReference type="RefSeq" id="WP_109572963.1">
    <property type="nucleotide sequence ID" value="NZ_UHJL01000002.1"/>
</dbReference>
<name>A0A380S5J3_FIBSU</name>
<dbReference type="InterPro" id="IPR026349">
    <property type="entry name" value="CHP04255"/>
</dbReference>
<protein>
    <submittedName>
        <fullName evidence="1">TIGR04255 family protein</fullName>
    </submittedName>
</protein>
<evidence type="ECO:0000313" key="2">
    <source>
        <dbReference type="Proteomes" id="UP000255423"/>
    </source>
</evidence>
<proteinExistence type="predicted"/>
<dbReference type="EMBL" id="UHJL01000002">
    <property type="protein sequence ID" value="SUQ24489.1"/>
    <property type="molecule type" value="Genomic_DNA"/>
</dbReference>
<evidence type="ECO:0000313" key="1">
    <source>
        <dbReference type="EMBL" id="SUQ24489.1"/>
    </source>
</evidence>